<evidence type="ECO:0000313" key="4">
    <source>
        <dbReference type="EMBL" id="POS78658.1"/>
    </source>
</evidence>
<dbReference type="AlphaFoldDB" id="A0A2P5I838"/>
<reference evidence="4" key="1">
    <citation type="submission" date="2017-09" db="EMBL/GenBank/DDBJ databases">
        <title>Polyketide synthases of a Diaporthe helianthi virulent isolate.</title>
        <authorList>
            <person name="Baroncelli R."/>
        </authorList>
    </citation>
    <scope>NUCLEOTIDE SEQUENCE [LARGE SCALE GENOMIC DNA]</scope>
    <source>
        <strain evidence="4">7/96</strain>
    </source>
</reference>
<feature type="signal peptide" evidence="3">
    <location>
        <begin position="1"/>
        <end position="26"/>
    </location>
</feature>
<keyword evidence="3" id="KW-0732">Signal</keyword>
<keyword evidence="5" id="KW-1185">Reference proteome</keyword>
<evidence type="ECO:0008006" key="6">
    <source>
        <dbReference type="Google" id="ProtNLM"/>
    </source>
</evidence>
<evidence type="ECO:0000256" key="2">
    <source>
        <dbReference type="SAM" id="Phobius"/>
    </source>
</evidence>
<feature type="transmembrane region" description="Helical" evidence="2">
    <location>
        <begin position="233"/>
        <end position="257"/>
    </location>
</feature>
<keyword evidence="2" id="KW-1133">Transmembrane helix</keyword>
<dbReference type="Proteomes" id="UP000094444">
    <property type="component" value="Unassembled WGS sequence"/>
</dbReference>
<keyword evidence="2" id="KW-0812">Transmembrane</keyword>
<keyword evidence="2" id="KW-0472">Membrane</keyword>
<proteinExistence type="predicted"/>
<organism evidence="4 5">
    <name type="scientific">Diaporthe helianthi</name>
    <dbReference type="NCBI Taxonomy" id="158607"/>
    <lineage>
        <taxon>Eukaryota</taxon>
        <taxon>Fungi</taxon>
        <taxon>Dikarya</taxon>
        <taxon>Ascomycota</taxon>
        <taxon>Pezizomycotina</taxon>
        <taxon>Sordariomycetes</taxon>
        <taxon>Sordariomycetidae</taxon>
        <taxon>Diaporthales</taxon>
        <taxon>Diaporthaceae</taxon>
        <taxon>Diaporthe</taxon>
    </lineage>
</organism>
<dbReference type="InParanoid" id="A0A2P5I838"/>
<sequence length="331" mass="34963">MKQANMKNILQAVVLLSSSWAGMAMAEQKHLEPCSLADRKSLAANISCGSPRLVTRCLIDLAEDESPLQACLIGAGCTVQEGSEEAEQAVSRCGTSSDIDESKIELRNKQARNRLRTIQEVVEVRRAHAAADDENTGTTLAKVAIRDEATPAPTSTNTWVMIQHLTGTRYTTVTCMTPATVATSSCSFINDAEETTCAPTTVVVPSCVPGMTCGFSKTSGSVRCAQKGGFGTGGFVVAGVLGVAAAITISALCFSCCRERRVHKRDRRAAEAQAALAAEAEAKRSSSRAASGMAAGDDYVPLMDASGGRQGPQQPRQADPFRGGQQYHDSR</sequence>
<dbReference type="EMBL" id="MAVT02000169">
    <property type="protein sequence ID" value="POS78658.1"/>
    <property type="molecule type" value="Genomic_DNA"/>
</dbReference>
<comment type="caution">
    <text evidence="4">The sequence shown here is derived from an EMBL/GenBank/DDBJ whole genome shotgun (WGS) entry which is preliminary data.</text>
</comment>
<name>A0A2P5I838_DIAHE</name>
<dbReference type="OrthoDB" id="3630276at2759"/>
<evidence type="ECO:0000313" key="5">
    <source>
        <dbReference type="Proteomes" id="UP000094444"/>
    </source>
</evidence>
<protein>
    <recommendedName>
        <fullName evidence="6">Extracellular membrane protein CFEM domain-containing protein</fullName>
    </recommendedName>
</protein>
<accession>A0A2P5I838</accession>
<evidence type="ECO:0000256" key="1">
    <source>
        <dbReference type="SAM" id="MobiDB-lite"/>
    </source>
</evidence>
<gene>
    <name evidence="4" type="ORF">DHEL01_v202935</name>
</gene>
<feature type="region of interest" description="Disordered" evidence="1">
    <location>
        <begin position="298"/>
        <end position="331"/>
    </location>
</feature>
<evidence type="ECO:0000256" key="3">
    <source>
        <dbReference type="SAM" id="SignalP"/>
    </source>
</evidence>
<feature type="chain" id="PRO_5015173242" description="Extracellular membrane protein CFEM domain-containing protein" evidence="3">
    <location>
        <begin position="27"/>
        <end position="331"/>
    </location>
</feature>